<evidence type="ECO:0000256" key="3">
    <source>
        <dbReference type="ARBA" id="ARBA00022475"/>
    </source>
</evidence>
<keyword evidence="2" id="KW-0813">Transport</keyword>
<dbReference type="InterPro" id="IPR007387">
    <property type="entry name" value="TRAP_DctQ"/>
</dbReference>
<dbReference type="PATRIC" id="fig|768706.3.peg.1682"/>
<dbReference type="eggNOG" id="COG3090">
    <property type="taxonomic scope" value="Bacteria"/>
</dbReference>
<keyword evidence="4" id="KW-0997">Cell inner membrane</keyword>
<evidence type="ECO:0000259" key="10">
    <source>
        <dbReference type="Pfam" id="PF04290"/>
    </source>
</evidence>
<evidence type="ECO:0000256" key="7">
    <source>
        <dbReference type="ARBA" id="ARBA00023136"/>
    </source>
</evidence>
<dbReference type="GO" id="GO:0005886">
    <property type="term" value="C:plasma membrane"/>
    <property type="evidence" value="ECO:0007669"/>
    <property type="project" value="UniProtKB-SubCell"/>
</dbReference>
<dbReference type="OrthoDB" id="9814265at2"/>
<comment type="subcellular location">
    <subcellularLocation>
        <location evidence="1">Cell inner membrane</location>
        <topology evidence="1">Multi-pass membrane protein</topology>
    </subcellularLocation>
</comment>
<dbReference type="Proteomes" id="UP000006346">
    <property type="component" value="Chromosome"/>
</dbReference>
<evidence type="ECO:0000256" key="9">
    <source>
        <dbReference type="SAM" id="Phobius"/>
    </source>
</evidence>
<comment type="similarity">
    <text evidence="8">Belongs to the TRAP transporter small permease family.</text>
</comment>
<dbReference type="PANTHER" id="PTHR35011">
    <property type="entry name" value="2,3-DIKETO-L-GULONATE TRAP TRANSPORTER SMALL PERMEASE PROTEIN YIAM"/>
    <property type="match status" value="1"/>
</dbReference>
<dbReference type="AlphaFoldDB" id="G7WEZ7"/>
<dbReference type="KEGG" id="dor:Desor_1686"/>
<dbReference type="PANTHER" id="PTHR35011:SF2">
    <property type="entry name" value="2,3-DIKETO-L-GULONATE TRAP TRANSPORTER SMALL PERMEASE PROTEIN YIAM"/>
    <property type="match status" value="1"/>
</dbReference>
<proteinExistence type="inferred from homology"/>
<evidence type="ECO:0000313" key="11">
    <source>
        <dbReference type="EMBL" id="AET67326.1"/>
    </source>
</evidence>
<dbReference type="EMBL" id="CP003108">
    <property type="protein sequence ID" value="AET67326.1"/>
    <property type="molecule type" value="Genomic_DNA"/>
</dbReference>
<keyword evidence="12" id="KW-1185">Reference proteome</keyword>
<feature type="transmembrane region" description="Helical" evidence="9">
    <location>
        <begin position="127"/>
        <end position="147"/>
    </location>
</feature>
<keyword evidence="5 9" id="KW-0812">Transmembrane</keyword>
<evidence type="ECO:0000256" key="6">
    <source>
        <dbReference type="ARBA" id="ARBA00022989"/>
    </source>
</evidence>
<sequence length="166" mass="19018">MKKFWQAFEFIEDIVSGGLLSLGVAMIFYGVIMRYVFNDARSWVDEISQYTIIWGTLIGTSVALRNDHHIKVDMLFNVLPKKFQRYVTLFAHTVGIVFSFFLGFYGFELVSFTHNTGQVSTDVGVPLYIVYSILPLTGILLTFRFMIKFYEAARKAGKVGNVSERR</sequence>
<dbReference type="Pfam" id="PF04290">
    <property type="entry name" value="DctQ"/>
    <property type="match status" value="1"/>
</dbReference>
<gene>
    <name evidence="11" type="ordered locus">Desor_1686</name>
</gene>
<evidence type="ECO:0000256" key="2">
    <source>
        <dbReference type="ARBA" id="ARBA00022448"/>
    </source>
</evidence>
<organism evidence="11 12">
    <name type="scientific">Desulfosporosinus orientis (strain ATCC 19365 / DSM 765 / NCIMB 8382 / VKM B-1628 / Singapore I)</name>
    <name type="common">Desulfotomaculum orientis</name>
    <dbReference type="NCBI Taxonomy" id="768706"/>
    <lineage>
        <taxon>Bacteria</taxon>
        <taxon>Bacillati</taxon>
        <taxon>Bacillota</taxon>
        <taxon>Clostridia</taxon>
        <taxon>Eubacteriales</taxon>
        <taxon>Desulfitobacteriaceae</taxon>
        <taxon>Desulfosporosinus</taxon>
    </lineage>
</organism>
<reference evidence="12" key="1">
    <citation type="submission" date="2011-11" db="EMBL/GenBank/DDBJ databases">
        <title>Complete sequence of Desulfosporosinus orientis DSM 765.</title>
        <authorList>
            <person name="Lucas S."/>
            <person name="Han J."/>
            <person name="Lapidus A."/>
            <person name="Cheng J.-F."/>
            <person name="Goodwin L."/>
            <person name="Pitluck S."/>
            <person name="Peters L."/>
            <person name="Ovchinnikova G."/>
            <person name="Teshima H."/>
            <person name="Detter J.C."/>
            <person name="Han C."/>
            <person name="Tapia R."/>
            <person name="Land M."/>
            <person name="Hauser L."/>
            <person name="Kyrpides N."/>
            <person name="Ivanova N."/>
            <person name="Pagani I."/>
            <person name="Pester M."/>
            <person name="Spring S."/>
            <person name="Ollivier B."/>
            <person name="Rattei T."/>
            <person name="Klenk H.-P."/>
            <person name="Wagner M."/>
            <person name="Loy A."/>
            <person name="Woyke T."/>
        </authorList>
    </citation>
    <scope>NUCLEOTIDE SEQUENCE [LARGE SCALE GENOMIC DNA]</scope>
    <source>
        <strain evidence="12">ATCC 19365 / DSM 765 / NCIMB 8382 / VKM B-1628</strain>
    </source>
</reference>
<dbReference type="RefSeq" id="WP_014184145.1">
    <property type="nucleotide sequence ID" value="NC_016584.1"/>
</dbReference>
<dbReference type="InterPro" id="IPR055348">
    <property type="entry name" value="DctQ"/>
</dbReference>
<evidence type="ECO:0000313" key="12">
    <source>
        <dbReference type="Proteomes" id="UP000006346"/>
    </source>
</evidence>
<protein>
    <submittedName>
        <fullName evidence="11">TRAP-type C4-dicarboxylate transport system, small permease component</fullName>
    </submittedName>
</protein>
<dbReference type="HOGENOM" id="CLU_086356_3_3_9"/>
<evidence type="ECO:0000256" key="4">
    <source>
        <dbReference type="ARBA" id="ARBA00022519"/>
    </source>
</evidence>
<keyword evidence="3" id="KW-1003">Cell membrane</keyword>
<dbReference type="GO" id="GO:0022857">
    <property type="term" value="F:transmembrane transporter activity"/>
    <property type="evidence" value="ECO:0007669"/>
    <property type="project" value="TreeGrafter"/>
</dbReference>
<feature type="transmembrane region" description="Helical" evidence="9">
    <location>
        <begin position="86"/>
        <end position="107"/>
    </location>
</feature>
<dbReference type="STRING" id="768706.Desor_1686"/>
<evidence type="ECO:0000256" key="5">
    <source>
        <dbReference type="ARBA" id="ARBA00022692"/>
    </source>
</evidence>
<dbReference type="GO" id="GO:0015740">
    <property type="term" value="P:C4-dicarboxylate transport"/>
    <property type="evidence" value="ECO:0007669"/>
    <property type="project" value="TreeGrafter"/>
</dbReference>
<keyword evidence="7 9" id="KW-0472">Membrane</keyword>
<accession>G7WEZ7</accession>
<evidence type="ECO:0000256" key="1">
    <source>
        <dbReference type="ARBA" id="ARBA00004429"/>
    </source>
</evidence>
<feature type="domain" description="Tripartite ATP-independent periplasmic transporters DctQ component" evidence="10">
    <location>
        <begin position="24"/>
        <end position="154"/>
    </location>
</feature>
<evidence type="ECO:0000256" key="8">
    <source>
        <dbReference type="ARBA" id="ARBA00038436"/>
    </source>
</evidence>
<keyword evidence="6 9" id="KW-1133">Transmembrane helix</keyword>
<feature type="transmembrane region" description="Helical" evidence="9">
    <location>
        <begin position="12"/>
        <end position="35"/>
    </location>
</feature>
<reference evidence="11 12" key="2">
    <citation type="journal article" date="2012" name="J. Bacteriol.">
        <title>Complete genome sequences of Desulfosporosinus orientis DSM765T, Desulfosporosinus youngiae DSM17734T, Desulfosporosinus meridiei DSM13257T, and Desulfosporosinus acidiphilus DSM22704T.</title>
        <authorList>
            <person name="Pester M."/>
            <person name="Brambilla E."/>
            <person name="Alazard D."/>
            <person name="Rattei T."/>
            <person name="Weinmaier T."/>
            <person name="Han J."/>
            <person name="Lucas S."/>
            <person name="Lapidus A."/>
            <person name="Cheng J.F."/>
            <person name="Goodwin L."/>
            <person name="Pitluck S."/>
            <person name="Peters L."/>
            <person name="Ovchinnikova G."/>
            <person name="Teshima H."/>
            <person name="Detter J.C."/>
            <person name="Han C.S."/>
            <person name="Tapia R."/>
            <person name="Land M.L."/>
            <person name="Hauser L."/>
            <person name="Kyrpides N.C."/>
            <person name="Ivanova N.N."/>
            <person name="Pagani I."/>
            <person name="Huntmann M."/>
            <person name="Wei C.L."/>
            <person name="Davenport K.W."/>
            <person name="Daligault H."/>
            <person name="Chain P.S."/>
            <person name="Chen A."/>
            <person name="Mavromatis K."/>
            <person name="Markowitz V."/>
            <person name="Szeto E."/>
            <person name="Mikhailova N."/>
            <person name="Pati A."/>
            <person name="Wagner M."/>
            <person name="Woyke T."/>
            <person name="Ollivier B."/>
            <person name="Klenk H.P."/>
            <person name="Spring S."/>
            <person name="Loy A."/>
        </authorList>
    </citation>
    <scope>NUCLEOTIDE SEQUENCE [LARGE SCALE GENOMIC DNA]</scope>
    <source>
        <strain evidence="12">ATCC 19365 / DSM 765 / NCIMB 8382 / VKM B-1628</strain>
    </source>
</reference>
<name>G7WEZ7_DESOD</name>